<dbReference type="HOGENOM" id="CLU_2671379_0_0_1"/>
<comment type="caution">
    <text evidence="1">The sequence shown here is derived from an EMBL/GenBank/DDBJ whole genome shotgun (WGS) entry which is preliminary data.</text>
</comment>
<dbReference type="AlphaFoldDB" id="G9NU62"/>
<evidence type="ECO:0000313" key="2">
    <source>
        <dbReference type="Proteomes" id="UP000005426"/>
    </source>
</evidence>
<dbReference type="Proteomes" id="UP000005426">
    <property type="component" value="Unassembled WGS sequence"/>
</dbReference>
<sequence length="75" mass="8734">MQSDACTYPNHTSGLINSFTTGNFSIMPKTTLTLKKRHRRCPREFLIIPSLWIYHMPNLSWITRDVGLERQTVVL</sequence>
<name>G9NU62_HYPAI</name>
<reference evidence="1 2" key="1">
    <citation type="journal article" date="2011" name="Genome Biol.">
        <title>Comparative genome sequence analysis underscores mycoparasitism as the ancestral life style of Trichoderma.</title>
        <authorList>
            <person name="Kubicek C.P."/>
            <person name="Herrera-Estrella A."/>
            <person name="Seidl-Seiboth V."/>
            <person name="Martinez D.A."/>
            <person name="Druzhinina I.S."/>
            <person name="Thon M."/>
            <person name="Zeilinger S."/>
            <person name="Casas-Flores S."/>
            <person name="Horwitz B.A."/>
            <person name="Mukherjee P.K."/>
            <person name="Mukherjee M."/>
            <person name="Kredics L."/>
            <person name="Alcaraz L.D."/>
            <person name="Aerts A."/>
            <person name="Antal Z."/>
            <person name="Atanasova L."/>
            <person name="Cervantes-Badillo M.G."/>
            <person name="Challacombe J."/>
            <person name="Chertkov O."/>
            <person name="McCluskey K."/>
            <person name="Coulpier F."/>
            <person name="Deshpande N."/>
            <person name="von Doehren H."/>
            <person name="Ebbole D.J."/>
            <person name="Esquivel-Naranjo E.U."/>
            <person name="Fekete E."/>
            <person name="Flipphi M."/>
            <person name="Glaser F."/>
            <person name="Gomez-Rodriguez E.Y."/>
            <person name="Gruber S."/>
            <person name="Han C."/>
            <person name="Henrissat B."/>
            <person name="Hermosa R."/>
            <person name="Hernandez-Onate M."/>
            <person name="Karaffa L."/>
            <person name="Kosti I."/>
            <person name="Le Crom S."/>
            <person name="Lindquist E."/>
            <person name="Lucas S."/>
            <person name="Luebeck M."/>
            <person name="Luebeck P.S."/>
            <person name="Margeot A."/>
            <person name="Metz B."/>
            <person name="Misra M."/>
            <person name="Nevalainen H."/>
            <person name="Omann M."/>
            <person name="Packer N."/>
            <person name="Perrone G."/>
            <person name="Uresti-Rivera E.E."/>
            <person name="Salamov A."/>
            <person name="Schmoll M."/>
            <person name="Seiboth B."/>
            <person name="Shapiro H."/>
            <person name="Sukno S."/>
            <person name="Tamayo-Ramos J.A."/>
            <person name="Tisch D."/>
            <person name="Wiest A."/>
            <person name="Wilkinson H.H."/>
            <person name="Zhang M."/>
            <person name="Coutinho P.M."/>
            <person name="Kenerley C.M."/>
            <person name="Monte E."/>
            <person name="Baker S.E."/>
            <person name="Grigoriev I.V."/>
        </authorList>
    </citation>
    <scope>NUCLEOTIDE SEQUENCE [LARGE SCALE GENOMIC DNA]</scope>
    <source>
        <strain evidence="2">ATCC 20476 / IMI 206040</strain>
    </source>
</reference>
<accession>G9NU62</accession>
<dbReference type="EMBL" id="ABDG02000023">
    <property type="protein sequence ID" value="EHK45595.1"/>
    <property type="molecule type" value="Genomic_DNA"/>
</dbReference>
<keyword evidence="2" id="KW-1185">Reference proteome</keyword>
<evidence type="ECO:0000313" key="1">
    <source>
        <dbReference type="EMBL" id="EHK45595.1"/>
    </source>
</evidence>
<gene>
    <name evidence="1" type="ORF">TRIATDRAFT_299313</name>
</gene>
<organism evidence="1 2">
    <name type="scientific">Hypocrea atroviridis (strain ATCC 20476 / IMI 206040)</name>
    <name type="common">Trichoderma atroviride</name>
    <dbReference type="NCBI Taxonomy" id="452589"/>
    <lineage>
        <taxon>Eukaryota</taxon>
        <taxon>Fungi</taxon>
        <taxon>Dikarya</taxon>
        <taxon>Ascomycota</taxon>
        <taxon>Pezizomycotina</taxon>
        <taxon>Sordariomycetes</taxon>
        <taxon>Hypocreomycetidae</taxon>
        <taxon>Hypocreales</taxon>
        <taxon>Hypocreaceae</taxon>
        <taxon>Trichoderma</taxon>
    </lineage>
</organism>
<proteinExistence type="predicted"/>
<protein>
    <submittedName>
        <fullName evidence="1">Uncharacterized protein</fullName>
    </submittedName>
</protein>